<evidence type="ECO:0000256" key="4">
    <source>
        <dbReference type="ARBA" id="ARBA00022840"/>
    </source>
</evidence>
<comment type="caution">
    <text evidence="11">The sequence shown here is derived from an EMBL/GenBank/DDBJ whole genome shotgun (WGS) entry which is preliminary data.</text>
</comment>
<evidence type="ECO:0000313" key="12">
    <source>
        <dbReference type="Proteomes" id="UP000824469"/>
    </source>
</evidence>
<dbReference type="Gene3D" id="2.60.120.430">
    <property type="entry name" value="Galactose-binding lectin"/>
    <property type="match status" value="1"/>
</dbReference>
<comment type="similarity">
    <text evidence="1">Belongs to the TRAFAC class myosin-kinesin ATPase superfamily. Kinesin family. KIN-14 subfamily.</text>
</comment>
<dbReference type="OMA" id="MSNDCEQ"/>
<feature type="non-terminal residue" evidence="11">
    <location>
        <position position="938"/>
    </location>
</feature>
<name>A0AA38G5H5_TAXCH</name>
<accession>A0AA38G5H5</accession>
<evidence type="ECO:0000256" key="2">
    <source>
        <dbReference type="ARBA" id="ARBA00022701"/>
    </source>
</evidence>
<evidence type="ECO:0000313" key="11">
    <source>
        <dbReference type="EMBL" id="KAH9315239.1"/>
    </source>
</evidence>
<dbReference type="InterPro" id="IPR036961">
    <property type="entry name" value="Kinesin_motor_dom_sf"/>
</dbReference>
<feature type="coiled-coil region" evidence="9">
    <location>
        <begin position="897"/>
        <end position="931"/>
    </location>
</feature>
<dbReference type="InterPro" id="IPR001752">
    <property type="entry name" value="Kinesin_motor_dom"/>
</dbReference>
<gene>
    <name evidence="11" type="ORF">KI387_023866</name>
</gene>
<reference evidence="11 12" key="1">
    <citation type="journal article" date="2021" name="Nat. Plants">
        <title>The Taxus genome provides insights into paclitaxel biosynthesis.</title>
        <authorList>
            <person name="Xiong X."/>
            <person name="Gou J."/>
            <person name="Liao Q."/>
            <person name="Li Y."/>
            <person name="Zhou Q."/>
            <person name="Bi G."/>
            <person name="Li C."/>
            <person name="Du R."/>
            <person name="Wang X."/>
            <person name="Sun T."/>
            <person name="Guo L."/>
            <person name="Liang H."/>
            <person name="Lu P."/>
            <person name="Wu Y."/>
            <person name="Zhang Z."/>
            <person name="Ro D.K."/>
            <person name="Shang Y."/>
            <person name="Huang S."/>
            <person name="Yan J."/>
        </authorList>
    </citation>
    <scope>NUCLEOTIDE SEQUENCE [LARGE SCALE GENOMIC DNA]</scope>
    <source>
        <strain evidence="11">Ta-2019</strain>
    </source>
</reference>
<dbReference type="PROSITE" id="PS00411">
    <property type="entry name" value="KINESIN_MOTOR_1"/>
    <property type="match status" value="1"/>
</dbReference>
<dbReference type="PRINTS" id="PR00380">
    <property type="entry name" value="KINESINHEAVY"/>
</dbReference>
<feature type="domain" description="Kinesin motor" evidence="10">
    <location>
        <begin position="550"/>
        <end position="876"/>
    </location>
</feature>
<proteinExistence type="inferred from homology"/>
<dbReference type="AlphaFoldDB" id="A0AA38G5H5"/>
<dbReference type="Pfam" id="PF11721">
    <property type="entry name" value="Malectin"/>
    <property type="match status" value="1"/>
</dbReference>
<evidence type="ECO:0000256" key="1">
    <source>
        <dbReference type="ARBA" id="ARBA00010899"/>
    </source>
</evidence>
<sequence length="938" mass="105069">VSSDFVVCGGSPEMEFEAQDNFFPFNPNNEDHGHAQYMVSERGLEAGTQPDCLTLNPMEQQDQSLGQVRCQGMKLEAEKNCVSLNCTETEEDLSLTVAMFPEVHSPLVAEGWSEIPLKTPIKKEEEQNEEIHFHTPPPHSGVDDKTLVIPVPASSGCNYNGCQTGIYMDFESSEDPTLCNSLIKLVTGHRDMEIFKENAIMCINAGEQLTGIDFQKDLYFVGGDVIRTEEIIVKKEVPSIYQTARFGDFSYVIGDLPAGEYFVDLHFAEIIFTNGPPRMRVFDVFIQEEKILSELDIYAHVGANMPLVLMDAPANVIDGGNLTIRFDAIIGSPIVSAICIRKTPHFGAKMNIQSHTFREEDSRKTDQVPELIVGEEDCNQKCRGRNCKSVLEYKMKFKELSKDFELKKKECHEAWMSLEDTNRQLEKLRNELMRKSMHVGSLAYAVEGQVNELRDLQDKHVREKKLWVSQVQLLSEKFKILKSECAKVSEEANSYASSFADISRMTSAVQALVDQHEELKVQFMELKAKFIEECKERKQLYNKLLELKGNIRVFCRCRPLSAEEVAEGAVSIADFEAAKDGELSIRANGAPKKVFKFDSVFTPQDNQVNVFADTAPVVVSVLDGYNVCIFAYGQTGTGKTFTMEGTEENRGVNYKTLEELFRVSNERKGQFKYDISVSVLEVYNEHIRDLLAAPPQPGQTVKKLEIKQVAEGVHHVPGLVEAQVHSMSEVWEVLQTGSSARAVGSTNANEHSSRSHCILCVMVRGDNLINGECTRSKLWLVDLAGSERVAKTDVQGERLKEAQNINKSLSALGDVISALATKNSHIPFRNSKLTHLLQDSLGGDSKTLMFVQISPAENDISETLCSLNFASRVRGIELGPARKQIDSTELLKYKQMVEKAKHEVKSKDGLLKKMEETIQILEAKLKGRDQTNKSLQDK</sequence>
<keyword evidence="5 9" id="KW-0175">Coiled coil</keyword>
<organism evidence="11 12">
    <name type="scientific">Taxus chinensis</name>
    <name type="common">Chinese yew</name>
    <name type="synonym">Taxus wallichiana var. chinensis</name>
    <dbReference type="NCBI Taxonomy" id="29808"/>
    <lineage>
        <taxon>Eukaryota</taxon>
        <taxon>Viridiplantae</taxon>
        <taxon>Streptophyta</taxon>
        <taxon>Embryophyta</taxon>
        <taxon>Tracheophyta</taxon>
        <taxon>Spermatophyta</taxon>
        <taxon>Pinopsida</taxon>
        <taxon>Pinidae</taxon>
        <taxon>Conifers II</taxon>
        <taxon>Cupressales</taxon>
        <taxon>Taxaceae</taxon>
        <taxon>Taxus</taxon>
    </lineage>
</organism>
<evidence type="ECO:0000256" key="8">
    <source>
        <dbReference type="RuleBase" id="RU000394"/>
    </source>
</evidence>
<evidence type="ECO:0000259" key="10">
    <source>
        <dbReference type="PROSITE" id="PS50067"/>
    </source>
</evidence>
<dbReference type="InterPro" id="IPR027417">
    <property type="entry name" value="P-loop_NTPase"/>
</dbReference>
<dbReference type="Gene3D" id="3.40.850.10">
    <property type="entry name" value="Kinesin motor domain"/>
    <property type="match status" value="1"/>
</dbReference>
<evidence type="ECO:0000256" key="7">
    <source>
        <dbReference type="PROSITE-ProRule" id="PRU00283"/>
    </source>
</evidence>
<keyword evidence="4 7" id="KW-0067">ATP-binding</keyword>
<dbReference type="SUPFAM" id="SSF52540">
    <property type="entry name" value="P-loop containing nucleoside triphosphate hydrolases"/>
    <property type="match status" value="1"/>
</dbReference>
<evidence type="ECO:0000256" key="9">
    <source>
        <dbReference type="SAM" id="Coils"/>
    </source>
</evidence>
<keyword evidence="2 8" id="KW-0493">Microtubule</keyword>
<dbReference type="PANTHER" id="PTHR47972">
    <property type="entry name" value="KINESIN-LIKE PROTEIN KLP-3"/>
    <property type="match status" value="1"/>
</dbReference>
<dbReference type="PANTHER" id="PTHR47972:SF35">
    <property type="entry name" value="KINESIN-LIKE PROTEIN KIN-14Q"/>
    <property type="match status" value="1"/>
</dbReference>
<dbReference type="SMART" id="SM00129">
    <property type="entry name" value="KISc"/>
    <property type="match status" value="1"/>
</dbReference>
<keyword evidence="6 7" id="KW-0505">Motor protein</keyword>
<dbReference type="GO" id="GO:0005524">
    <property type="term" value="F:ATP binding"/>
    <property type="evidence" value="ECO:0007669"/>
    <property type="project" value="UniProtKB-UniRule"/>
</dbReference>
<dbReference type="InterPro" id="IPR027640">
    <property type="entry name" value="Kinesin-like_fam"/>
</dbReference>
<evidence type="ECO:0000256" key="6">
    <source>
        <dbReference type="ARBA" id="ARBA00023175"/>
    </source>
</evidence>
<keyword evidence="3 7" id="KW-0547">Nucleotide-binding</keyword>
<protein>
    <recommendedName>
        <fullName evidence="8">Kinesin-like protein</fullName>
    </recommendedName>
</protein>
<dbReference type="FunFam" id="3.40.850.10:FF:000057">
    <property type="entry name" value="kinesin-like protein KIN-14R"/>
    <property type="match status" value="1"/>
</dbReference>
<dbReference type="Proteomes" id="UP000824469">
    <property type="component" value="Unassembled WGS sequence"/>
</dbReference>
<keyword evidence="12" id="KW-1185">Reference proteome</keyword>
<dbReference type="GO" id="GO:0007018">
    <property type="term" value="P:microtubule-based movement"/>
    <property type="evidence" value="ECO:0007669"/>
    <property type="project" value="InterPro"/>
</dbReference>
<dbReference type="CDD" id="cd01366">
    <property type="entry name" value="KISc_C_terminal"/>
    <property type="match status" value="1"/>
</dbReference>
<dbReference type="Pfam" id="PF00225">
    <property type="entry name" value="Kinesin"/>
    <property type="match status" value="1"/>
</dbReference>
<dbReference type="InterPro" id="IPR021720">
    <property type="entry name" value="Malectin_dom"/>
</dbReference>
<dbReference type="GO" id="GO:0005874">
    <property type="term" value="C:microtubule"/>
    <property type="evidence" value="ECO:0007669"/>
    <property type="project" value="UniProtKB-KW"/>
</dbReference>
<dbReference type="InterPro" id="IPR019821">
    <property type="entry name" value="Kinesin_motor_CS"/>
</dbReference>
<feature type="binding site" evidence="7">
    <location>
        <begin position="633"/>
        <end position="640"/>
    </location>
    <ligand>
        <name>ATP</name>
        <dbReference type="ChEBI" id="CHEBI:30616"/>
    </ligand>
</feature>
<dbReference type="GO" id="GO:0008017">
    <property type="term" value="F:microtubule binding"/>
    <property type="evidence" value="ECO:0007669"/>
    <property type="project" value="InterPro"/>
</dbReference>
<feature type="coiled-coil region" evidence="9">
    <location>
        <begin position="471"/>
        <end position="529"/>
    </location>
</feature>
<dbReference type="GO" id="GO:0003777">
    <property type="term" value="F:microtubule motor activity"/>
    <property type="evidence" value="ECO:0007669"/>
    <property type="project" value="InterPro"/>
</dbReference>
<evidence type="ECO:0000256" key="5">
    <source>
        <dbReference type="ARBA" id="ARBA00023054"/>
    </source>
</evidence>
<feature type="non-terminal residue" evidence="11">
    <location>
        <position position="1"/>
    </location>
</feature>
<evidence type="ECO:0000256" key="3">
    <source>
        <dbReference type="ARBA" id="ARBA00022741"/>
    </source>
</evidence>
<dbReference type="PROSITE" id="PS50067">
    <property type="entry name" value="KINESIN_MOTOR_2"/>
    <property type="match status" value="1"/>
</dbReference>
<dbReference type="EMBL" id="JAHRHJ020000005">
    <property type="protein sequence ID" value="KAH9315239.1"/>
    <property type="molecule type" value="Genomic_DNA"/>
</dbReference>